<dbReference type="Proteomes" id="UP000199337">
    <property type="component" value="Unassembled WGS sequence"/>
</dbReference>
<evidence type="ECO:0000256" key="12">
    <source>
        <dbReference type="HAMAP-Rule" id="MF_00133"/>
    </source>
</evidence>
<dbReference type="PANTHER" id="PTHR48077:SF6">
    <property type="entry name" value="TRYPTOPHAN SYNTHASE"/>
    <property type="match status" value="1"/>
</dbReference>
<evidence type="ECO:0000256" key="6">
    <source>
        <dbReference type="ARBA" id="ARBA00022605"/>
    </source>
</evidence>
<evidence type="ECO:0000259" key="13">
    <source>
        <dbReference type="Pfam" id="PF00291"/>
    </source>
</evidence>
<gene>
    <name evidence="12" type="primary">trpB</name>
    <name evidence="14" type="ORF">SAMN05660649_00125</name>
</gene>
<dbReference type="InterPro" id="IPR036052">
    <property type="entry name" value="TrpB-like_PALP_sf"/>
</dbReference>
<accession>A0A1I2MU66</accession>
<dbReference type="NCBIfam" id="NF009057">
    <property type="entry name" value="PRK12391.1"/>
    <property type="match status" value="1"/>
</dbReference>
<dbReference type="HAMAP" id="MF_00133">
    <property type="entry name" value="Trp_synth_beta"/>
    <property type="match status" value="1"/>
</dbReference>
<keyword evidence="7 12" id="KW-0822">Tryptophan biosynthesis</keyword>
<dbReference type="NCBIfam" id="TIGR01415">
    <property type="entry name" value="trpB_rel"/>
    <property type="match status" value="1"/>
</dbReference>
<dbReference type="InterPro" id="IPR023026">
    <property type="entry name" value="Trp_synth_beta/beta-like"/>
</dbReference>
<evidence type="ECO:0000256" key="10">
    <source>
        <dbReference type="ARBA" id="ARBA00023239"/>
    </source>
</evidence>
<dbReference type="SUPFAM" id="SSF53686">
    <property type="entry name" value="Tryptophan synthase beta subunit-like PLP-dependent enzymes"/>
    <property type="match status" value="1"/>
</dbReference>
<dbReference type="CDD" id="cd06446">
    <property type="entry name" value="Trp-synth_B"/>
    <property type="match status" value="1"/>
</dbReference>
<evidence type="ECO:0000256" key="9">
    <source>
        <dbReference type="ARBA" id="ARBA00023141"/>
    </source>
</evidence>
<comment type="function">
    <text evidence="2 12">The beta subunit is responsible for the synthesis of L-tryptophan from indole and L-serine.</text>
</comment>
<protein>
    <recommendedName>
        <fullName evidence="12">Tryptophan synthase beta chain</fullName>
        <ecNumber evidence="12">4.2.1.20</ecNumber>
    </recommendedName>
</protein>
<evidence type="ECO:0000256" key="5">
    <source>
        <dbReference type="ARBA" id="ARBA00011270"/>
    </source>
</evidence>
<dbReference type="PIRSF" id="PIRSF001413">
    <property type="entry name" value="Trp_syn_beta"/>
    <property type="match status" value="1"/>
</dbReference>
<dbReference type="GO" id="GO:0052684">
    <property type="term" value="F:L-serine hydro-lyase (adding indole, L-tryptophan-forming) activity"/>
    <property type="evidence" value="ECO:0007669"/>
    <property type="project" value="TreeGrafter"/>
</dbReference>
<dbReference type="PANTHER" id="PTHR48077">
    <property type="entry name" value="TRYPTOPHAN SYNTHASE-RELATED"/>
    <property type="match status" value="1"/>
</dbReference>
<comment type="cofactor">
    <cofactor evidence="1 12">
        <name>pyridoxal 5'-phosphate</name>
        <dbReference type="ChEBI" id="CHEBI:597326"/>
    </cofactor>
</comment>
<evidence type="ECO:0000256" key="1">
    <source>
        <dbReference type="ARBA" id="ARBA00001933"/>
    </source>
</evidence>
<proteinExistence type="inferred from homology"/>
<evidence type="ECO:0000256" key="7">
    <source>
        <dbReference type="ARBA" id="ARBA00022822"/>
    </source>
</evidence>
<comment type="catalytic activity">
    <reaction evidence="11 12">
        <text>(1S,2R)-1-C-(indol-3-yl)glycerol 3-phosphate + L-serine = D-glyceraldehyde 3-phosphate + L-tryptophan + H2O</text>
        <dbReference type="Rhea" id="RHEA:10532"/>
        <dbReference type="ChEBI" id="CHEBI:15377"/>
        <dbReference type="ChEBI" id="CHEBI:33384"/>
        <dbReference type="ChEBI" id="CHEBI:57912"/>
        <dbReference type="ChEBI" id="CHEBI:58866"/>
        <dbReference type="ChEBI" id="CHEBI:59776"/>
        <dbReference type="EC" id="4.2.1.20"/>
    </reaction>
</comment>
<dbReference type="InterPro" id="IPR001926">
    <property type="entry name" value="TrpB-like_PALP"/>
</dbReference>
<dbReference type="EC" id="4.2.1.20" evidence="12"/>
<keyword evidence="10 12" id="KW-0456">Lyase</keyword>
<comment type="pathway">
    <text evidence="3 12">Amino-acid biosynthesis; L-tryptophan biosynthesis; L-tryptophan from chorismate: step 5/5.</text>
</comment>
<dbReference type="Gene3D" id="3.40.50.1100">
    <property type="match status" value="2"/>
</dbReference>
<dbReference type="PROSITE" id="PS00168">
    <property type="entry name" value="TRP_SYNTHASE_BETA"/>
    <property type="match status" value="1"/>
</dbReference>
<evidence type="ECO:0000256" key="3">
    <source>
        <dbReference type="ARBA" id="ARBA00004733"/>
    </source>
</evidence>
<evidence type="ECO:0000256" key="4">
    <source>
        <dbReference type="ARBA" id="ARBA00009982"/>
    </source>
</evidence>
<keyword evidence="9 12" id="KW-0057">Aromatic amino acid biosynthesis</keyword>
<dbReference type="RefSeq" id="WP_092467679.1">
    <property type="nucleotide sequence ID" value="NZ_FOOX01000001.1"/>
</dbReference>
<dbReference type="GO" id="GO:0030170">
    <property type="term" value="F:pyridoxal phosphate binding"/>
    <property type="evidence" value="ECO:0007669"/>
    <property type="project" value="InterPro"/>
</dbReference>
<evidence type="ECO:0000313" key="15">
    <source>
        <dbReference type="Proteomes" id="UP000199337"/>
    </source>
</evidence>
<comment type="similarity">
    <text evidence="4 12">Belongs to the TrpB family.</text>
</comment>
<evidence type="ECO:0000256" key="8">
    <source>
        <dbReference type="ARBA" id="ARBA00022898"/>
    </source>
</evidence>
<feature type="modified residue" description="N6-(pyridoxal phosphate)lysine" evidence="12">
    <location>
        <position position="113"/>
    </location>
</feature>
<keyword evidence="15" id="KW-1185">Reference proteome</keyword>
<dbReference type="EMBL" id="FOOX01000001">
    <property type="protein sequence ID" value="SFF94440.1"/>
    <property type="molecule type" value="Genomic_DNA"/>
</dbReference>
<evidence type="ECO:0000313" key="14">
    <source>
        <dbReference type="EMBL" id="SFF94440.1"/>
    </source>
</evidence>
<evidence type="ECO:0000256" key="2">
    <source>
        <dbReference type="ARBA" id="ARBA00002786"/>
    </source>
</evidence>
<dbReference type="Pfam" id="PF00291">
    <property type="entry name" value="PALP"/>
    <property type="match status" value="1"/>
</dbReference>
<dbReference type="OrthoDB" id="9766131at2"/>
<dbReference type="InterPro" id="IPR006654">
    <property type="entry name" value="Trp_synth_beta"/>
</dbReference>
<dbReference type="UniPathway" id="UPA00035">
    <property type="reaction ID" value="UER00044"/>
</dbReference>
<dbReference type="PIRSF" id="PIRSF500824">
    <property type="entry name" value="TrpB_prok"/>
    <property type="match status" value="1"/>
</dbReference>
<name>A0A1I2MU66_9FIRM</name>
<dbReference type="InterPro" id="IPR006316">
    <property type="entry name" value="Trp_synth_b-like"/>
</dbReference>
<keyword evidence="6 12" id="KW-0028">Amino-acid biosynthesis</keyword>
<keyword evidence="8 12" id="KW-0663">Pyridoxal phosphate</keyword>
<comment type="subunit">
    <text evidence="5 12">Tetramer of two alpha and two beta chains.</text>
</comment>
<dbReference type="GO" id="GO:0004834">
    <property type="term" value="F:tryptophan synthase activity"/>
    <property type="evidence" value="ECO:0007669"/>
    <property type="project" value="UniProtKB-UniRule"/>
</dbReference>
<organism evidence="14 15">
    <name type="scientific">Desulfotruncus arcticus DSM 17038</name>
    <dbReference type="NCBI Taxonomy" id="1121424"/>
    <lineage>
        <taxon>Bacteria</taxon>
        <taxon>Bacillati</taxon>
        <taxon>Bacillota</taxon>
        <taxon>Clostridia</taxon>
        <taxon>Eubacteriales</taxon>
        <taxon>Desulfallaceae</taxon>
        <taxon>Desulfotruncus</taxon>
    </lineage>
</organism>
<reference evidence="15" key="1">
    <citation type="submission" date="2016-10" db="EMBL/GenBank/DDBJ databases">
        <authorList>
            <person name="Varghese N."/>
            <person name="Submissions S."/>
        </authorList>
    </citation>
    <scope>NUCLEOTIDE SEQUENCE [LARGE SCALE GENOMIC DNA]</scope>
    <source>
        <strain evidence="15">DSM 17038</strain>
    </source>
</reference>
<dbReference type="STRING" id="341036.SAMN05660649_00125"/>
<feature type="domain" description="Tryptophan synthase beta chain-like PALP" evidence="13">
    <location>
        <begin position="77"/>
        <end position="415"/>
    </location>
</feature>
<dbReference type="InterPro" id="IPR006653">
    <property type="entry name" value="Trp_synth_b_CS"/>
</dbReference>
<evidence type="ECO:0000256" key="11">
    <source>
        <dbReference type="ARBA" id="ARBA00049047"/>
    </source>
</evidence>
<dbReference type="GO" id="GO:0005737">
    <property type="term" value="C:cytoplasm"/>
    <property type="evidence" value="ECO:0007669"/>
    <property type="project" value="TreeGrafter"/>
</dbReference>
<sequence length="452" mass="49234">MSSDVKILLSEKEMPEKWYNIMADMPNLPKPPLNPATKEPVGPEDLSAIFPMELIKQEVSQERWIEIPDEVREIYKLWRPSPLYRARRLEKALDTPAKIYYKYEGASPPGSHKLNTALPQAYYNKQEGITKLTTETGAGQWGMALSQACNFFNMECKVFMVKVSYQQKPYRRSVMQIFGSSVFPSPSTETESGRKLLAADPDSPGSLGIAISEAVEIAAQRDDTNYALGSVLNHVLIHQSVIGLEAKEQMAKAGDYPDIVIACCGGGSNFGGMAFPFIHDKIVNGAKTRFIAVEPSACPTLTRGVLGYDYGDVAGLTPLLYMYTLGAEFMPPGIHSGGLRYHGDSPLVSQLLKDGIIEATSLGQTAIFEGAILFARNEGIVPAPESSHAIQCAINEALAAREAGEAKTILFNLSGHGLLDLPSYDAFMAGKLEDYPLPEGILNKALGNLPKI</sequence>
<dbReference type="AlphaFoldDB" id="A0A1I2MU66"/>